<reference evidence="2 3" key="1">
    <citation type="journal article" date="2018" name="Nat. Ecol. Evol.">
        <title>Pezizomycetes genomes reveal the molecular basis of ectomycorrhizal truffle lifestyle.</title>
        <authorList>
            <person name="Murat C."/>
            <person name="Payen T."/>
            <person name="Noel B."/>
            <person name="Kuo A."/>
            <person name="Morin E."/>
            <person name="Chen J."/>
            <person name="Kohler A."/>
            <person name="Krizsan K."/>
            <person name="Balestrini R."/>
            <person name="Da Silva C."/>
            <person name="Montanini B."/>
            <person name="Hainaut M."/>
            <person name="Levati E."/>
            <person name="Barry K.W."/>
            <person name="Belfiori B."/>
            <person name="Cichocki N."/>
            <person name="Clum A."/>
            <person name="Dockter R.B."/>
            <person name="Fauchery L."/>
            <person name="Guy J."/>
            <person name="Iotti M."/>
            <person name="Le Tacon F."/>
            <person name="Lindquist E.A."/>
            <person name="Lipzen A."/>
            <person name="Malagnac F."/>
            <person name="Mello A."/>
            <person name="Molinier V."/>
            <person name="Miyauchi S."/>
            <person name="Poulain J."/>
            <person name="Riccioni C."/>
            <person name="Rubini A."/>
            <person name="Sitrit Y."/>
            <person name="Splivallo R."/>
            <person name="Traeger S."/>
            <person name="Wang M."/>
            <person name="Zifcakova L."/>
            <person name="Wipf D."/>
            <person name="Zambonelli A."/>
            <person name="Paolocci F."/>
            <person name="Nowrousian M."/>
            <person name="Ottonello S."/>
            <person name="Baldrian P."/>
            <person name="Spatafora J.W."/>
            <person name="Henrissat B."/>
            <person name="Nagy L.G."/>
            <person name="Aury J.M."/>
            <person name="Wincker P."/>
            <person name="Grigoriev I.V."/>
            <person name="Bonfante P."/>
            <person name="Martin F.M."/>
        </authorList>
    </citation>
    <scope>NUCLEOTIDE SEQUENCE [LARGE SCALE GENOMIC DNA]</scope>
    <source>
        <strain evidence="2 3">RN42</strain>
    </source>
</reference>
<accession>A0A3N4HFR2</accession>
<protein>
    <submittedName>
        <fullName evidence="2">Uncharacterized protein</fullName>
    </submittedName>
</protein>
<keyword evidence="1" id="KW-0812">Transmembrane</keyword>
<feature type="transmembrane region" description="Helical" evidence="1">
    <location>
        <begin position="36"/>
        <end position="57"/>
    </location>
</feature>
<keyword evidence="1" id="KW-0472">Membrane</keyword>
<evidence type="ECO:0000256" key="1">
    <source>
        <dbReference type="SAM" id="Phobius"/>
    </source>
</evidence>
<keyword evidence="1" id="KW-1133">Transmembrane helix</keyword>
<evidence type="ECO:0000313" key="2">
    <source>
        <dbReference type="EMBL" id="RPA71986.1"/>
    </source>
</evidence>
<sequence>MGRYKGSGYPRYVKWRCSCKFVWYRSSLCSPVRFRLILFLAWRSGVQYVFYIVLLVWRVPSSQERDSLIDL</sequence>
<dbReference type="Proteomes" id="UP000275078">
    <property type="component" value="Unassembled WGS sequence"/>
</dbReference>
<gene>
    <name evidence="2" type="ORF">BJ508DRAFT_82267</name>
</gene>
<dbReference type="AlphaFoldDB" id="A0A3N4HFR2"/>
<organism evidence="2 3">
    <name type="scientific">Ascobolus immersus RN42</name>
    <dbReference type="NCBI Taxonomy" id="1160509"/>
    <lineage>
        <taxon>Eukaryota</taxon>
        <taxon>Fungi</taxon>
        <taxon>Dikarya</taxon>
        <taxon>Ascomycota</taxon>
        <taxon>Pezizomycotina</taxon>
        <taxon>Pezizomycetes</taxon>
        <taxon>Pezizales</taxon>
        <taxon>Ascobolaceae</taxon>
        <taxon>Ascobolus</taxon>
    </lineage>
</organism>
<evidence type="ECO:0000313" key="3">
    <source>
        <dbReference type="Proteomes" id="UP000275078"/>
    </source>
</evidence>
<keyword evidence="3" id="KW-1185">Reference proteome</keyword>
<name>A0A3N4HFR2_ASCIM</name>
<dbReference type="EMBL" id="ML119887">
    <property type="protein sequence ID" value="RPA71986.1"/>
    <property type="molecule type" value="Genomic_DNA"/>
</dbReference>
<proteinExistence type="predicted"/>